<reference evidence="1 2" key="1">
    <citation type="submission" date="2024-04" db="EMBL/GenBank/DDBJ databases">
        <title>WGS of bacteria from Torrens River.</title>
        <authorList>
            <person name="Wyrsch E.R."/>
            <person name="Drigo B."/>
        </authorList>
    </citation>
    <scope>NUCLEOTIDE SEQUENCE [LARGE SCALE GENOMIC DNA]</scope>
    <source>
        <strain evidence="1 2">TWI391</strain>
    </source>
</reference>
<comment type="caution">
    <text evidence="1">The sequence shown here is derived from an EMBL/GenBank/DDBJ whole genome shotgun (WGS) entry which is preliminary data.</text>
</comment>
<protein>
    <submittedName>
        <fullName evidence="1">Uncharacterized protein</fullName>
    </submittedName>
</protein>
<accession>A0ABV0BPL3</accession>
<sequence length="130" mass="13924">MATIKNNWLRTSTLILLGLGMAFGTQSFTNKEEVKVEKKANLVEWKYNGTSNNQSQSLNANNYSPADSETCGGIEQTICKISAPEDPLNPGHPDMAANVSPGVTVADEITSSLSSSVPSKNTTVQSLRSF</sequence>
<organism evidence="1 2">
    <name type="scientific">Sphingobacterium kitahiroshimense</name>
    <dbReference type="NCBI Taxonomy" id="470446"/>
    <lineage>
        <taxon>Bacteria</taxon>
        <taxon>Pseudomonadati</taxon>
        <taxon>Bacteroidota</taxon>
        <taxon>Sphingobacteriia</taxon>
        <taxon>Sphingobacteriales</taxon>
        <taxon>Sphingobacteriaceae</taxon>
        <taxon>Sphingobacterium</taxon>
    </lineage>
</organism>
<proteinExistence type="predicted"/>
<keyword evidence="2" id="KW-1185">Reference proteome</keyword>
<evidence type="ECO:0000313" key="1">
    <source>
        <dbReference type="EMBL" id="MEN5376666.1"/>
    </source>
</evidence>
<dbReference type="Proteomes" id="UP001409291">
    <property type="component" value="Unassembled WGS sequence"/>
</dbReference>
<dbReference type="EMBL" id="JBDJNQ010000002">
    <property type="protein sequence ID" value="MEN5376666.1"/>
    <property type="molecule type" value="Genomic_DNA"/>
</dbReference>
<evidence type="ECO:0000313" key="2">
    <source>
        <dbReference type="Proteomes" id="UP001409291"/>
    </source>
</evidence>
<name>A0ABV0BPL3_9SPHI</name>
<gene>
    <name evidence="1" type="ORF">ABE541_05265</name>
</gene>
<dbReference type="RefSeq" id="WP_346580856.1">
    <property type="nucleotide sequence ID" value="NZ_JBDJLH010000003.1"/>
</dbReference>